<dbReference type="Gene3D" id="3.40.50.1460">
    <property type="match status" value="2"/>
</dbReference>
<accession>A0A356WB36</accession>
<name>A0A356WB36_9PROT</name>
<dbReference type="InterPro" id="IPR029030">
    <property type="entry name" value="Caspase-like_dom_sf"/>
</dbReference>
<dbReference type="PANTHER" id="PTHR22576">
    <property type="entry name" value="MUCOSA ASSOCIATED LYMPHOID TISSUE LYMPHOMA TRANSLOCATION PROTEIN 1/PARACASPASE"/>
    <property type="match status" value="1"/>
</dbReference>
<evidence type="ECO:0000313" key="4">
    <source>
        <dbReference type="Proteomes" id="UP000263957"/>
    </source>
</evidence>
<feature type="region of interest" description="Disordered" evidence="1">
    <location>
        <begin position="519"/>
        <end position="540"/>
    </location>
</feature>
<dbReference type="InterPro" id="IPR011600">
    <property type="entry name" value="Pept_C14_caspase"/>
</dbReference>
<dbReference type="Pfam" id="PF00656">
    <property type="entry name" value="Peptidase_C14"/>
    <property type="match status" value="2"/>
</dbReference>
<sequence length="540" mass="58727">MISRRHMLLIGGAAAMPWPGRAQQTPAKKRIALIIGNASYSEGIGTLSNPINDANVVAEGVRNCGFRLVSGDIVQNAGRSAMMSAIRDYVAELKAAGPEAMGFFYYSGHGAARETGGNYLIPVGEADELNEALWDDSVELDWLMERLDALEAPSVVAIDACRNVLKLPEAQRSLGGGEAFRGLRRTAGGAGERNMFLSFATWEGETASDGRADDGNGPYARALGIRLNEPATTVRDMFEQVRLDVLEQTLQRQEPMNLSRLQRRSSDIKIGSWTRDPSESSAETSRYPLRHALIIANSYSDAGDLSLPNVHHDGEIVRSALASAGYETVYLPDGNDRETRDQVDLFVQRLDAAGPASVGLVYFAGYGTALDGENVLLPQGPIPRSKSELRDQGIWISDLVAQMEAASSQAIMMLVDCGRPFSLGGEKGEGRGFSESFGKDRVVVAYADAPGTYHPDGKAPSLFADAFARNVVTPDRISIQSVLRRVNDDVMHASEGQQRPWFQTSLDLPIYFRADLLPEEAGEPSAEDSSPNSPRRYKRR</sequence>
<dbReference type="SUPFAM" id="SSF52129">
    <property type="entry name" value="Caspase-like"/>
    <property type="match status" value="2"/>
</dbReference>
<feature type="domain" description="Peptidase C14 caspase" evidence="2">
    <location>
        <begin position="290"/>
        <end position="507"/>
    </location>
</feature>
<proteinExistence type="predicted"/>
<evidence type="ECO:0000256" key="1">
    <source>
        <dbReference type="SAM" id="MobiDB-lite"/>
    </source>
</evidence>
<evidence type="ECO:0000313" key="3">
    <source>
        <dbReference type="EMBL" id="HBQ50152.1"/>
    </source>
</evidence>
<dbReference type="PANTHER" id="PTHR22576:SF37">
    <property type="entry name" value="MUCOSA-ASSOCIATED LYMPHOID TISSUE LYMPHOMA TRANSLOCATION PROTEIN 1"/>
    <property type="match status" value="1"/>
</dbReference>
<feature type="domain" description="Peptidase C14 caspase" evidence="2">
    <location>
        <begin position="29"/>
        <end position="263"/>
    </location>
</feature>
<organism evidence="3 4">
    <name type="scientific">Hyphomonas atlantica</name>
    <dbReference type="NCBI Taxonomy" id="1280948"/>
    <lineage>
        <taxon>Bacteria</taxon>
        <taxon>Pseudomonadati</taxon>
        <taxon>Pseudomonadota</taxon>
        <taxon>Alphaproteobacteria</taxon>
        <taxon>Hyphomonadales</taxon>
        <taxon>Hyphomonadaceae</taxon>
        <taxon>Hyphomonas</taxon>
    </lineage>
</organism>
<comment type="caution">
    <text evidence="3">The sequence shown here is derived from an EMBL/GenBank/DDBJ whole genome shotgun (WGS) entry which is preliminary data.</text>
</comment>
<reference evidence="3 4" key="1">
    <citation type="journal article" date="2018" name="Nat. Biotechnol.">
        <title>A standardized bacterial taxonomy based on genome phylogeny substantially revises the tree of life.</title>
        <authorList>
            <person name="Parks D.H."/>
            <person name="Chuvochina M."/>
            <person name="Waite D.W."/>
            <person name="Rinke C."/>
            <person name="Skarshewski A."/>
            <person name="Chaumeil P.A."/>
            <person name="Hugenholtz P."/>
        </authorList>
    </citation>
    <scope>NUCLEOTIDE SEQUENCE [LARGE SCALE GENOMIC DNA]</scope>
    <source>
        <strain evidence="3">UBA10378</strain>
    </source>
</reference>
<dbReference type="AlphaFoldDB" id="A0A356WB36"/>
<dbReference type="GO" id="GO:0006508">
    <property type="term" value="P:proteolysis"/>
    <property type="evidence" value="ECO:0007669"/>
    <property type="project" value="InterPro"/>
</dbReference>
<dbReference type="EMBL" id="DOGS01000300">
    <property type="protein sequence ID" value="HBQ50152.1"/>
    <property type="molecule type" value="Genomic_DNA"/>
</dbReference>
<protein>
    <recommendedName>
        <fullName evidence="2">Peptidase C14 caspase domain-containing protein</fullName>
    </recommendedName>
</protein>
<dbReference type="InterPro" id="IPR052039">
    <property type="entry name" value="Caspase-related_regulators"/>
</dbReference>
<dbReference type="GO" id="GO:0004197">
    <property type="term" value="F:cysteine-type endopeptidase activity"/>
    <property type="evidence" value="ECO:0007669"/>
    <property type="project" value="InterPro"/>
</dbReference>
<dbReference type="Proteomes" id="UP000263957">
    <property type="component" value="Unassembled WGS sequence"/>
</dbReference>
<gene>
    <name evidence="3" type="ORF">DD728_14960</name>
</gene>
<evidence type="ECO:0000259" key="2">
    <source>
        <dbReference type="Pfam" id="PF00656"/>
    </source>
</evidence>